<evidence type="ECO:0000313" key="2">
    <source>
        <dbReference type="Proteomes" id="UP001501510"/>
    </source>
</evidence>
<reference evidence="1 2" key="1">
    <citation type="journal article" date="2019" name="Int. J. Syst. Evol. Microbiol.">
        <title>The Global Catalogue of Microorganisms (GCM) 10K type strain sequencing project: providing services to taxonomists for standard genome sequencing and annotation.</title>
        <authorList>
            <consortium name="The Broad Institute Genomics Platform"/>
            <consortium name="The Broad Institute Genome Sequencing Center for Infectious Disease"/>
            <person name="Wu L."/>
            <person name="Ma J."/>
        </authorList>
    </citation>
    <scope>NUCLEOTIDE SEQUENCE [LARGE SCALE GENOMIC DNA]</scope>
    <source>
        <strain evidence="1 2">JCM 1407</strain>
    </source>
</reference>
<organism evidence="1 2">
    <name type="scientific">Clostridium oceanicum</name>
    <dbReference type="NCBI Taxonomy" id="1543"/>
    <lineage>
        <taxon>Bacteria</taxon>
        <taxon>Bacillati</taxon>
        <taxon>Bacillota</taxon>
        <taxon>Clostridia</taxon>
        <taxon>Eubacteriales</taxon>
        <taxon>Clostridiaceae</taxon>
        <taxon>Clostridium</taxon>
    </lineage>
</organism>
<dbReference type="EMBL" id="BAAACG010000009">
    <property type="protein sequence ID" value="GAA0740597.1"/>
    <property type="molecule type" value="Genomic_DNA"/>
</dbReference>
<keyword evidence="2" id="KW-1185">Reference proteome</keyword>
<accession>A0ABN1JJ79</accession>
<dbReference type="InterPro" id="IPR054648">
    <property type="entry name" value="TudS-rel"/>
</dbReference>
<name>A0ABN1JJ79_9CLOT</name>
<gene>
    <name evidence="1" type="ORF">GCM10008906_20820</name>
</gene>
<protein>
    <submittedName>
        <fullName evidence="1">DUF523 domain-containing protein</fullName>
    </submittedName>
</protein>
<evidence type="ECO:0000313" key="1">
    <source>
        <dbReference type="EMBL" id="GAA0740597.1"/>
    </source>
</evidence>
<dbReference type="Proteomes" id="UP001501510">
    <property type="component" value="Unassembled WGS sequence"/>
</dbReference>
<sequence>MNKKIIIMSHCILNNNSKVRYINDEKRLEQNKEKQKFIKKIIDKDIGIIQLPCPEFTCYGSNRWGHVKDQFDTPHFRKHCRDLFKLCLEQIEEYINNGYEIKAIIGIEGSPTCGVTKTCRGNWKGELCGNKALSSTINSIKECKEQGIFIEEINKMLKEKNISIKIVGLDESNVEKILI</sequence>
<comment type="caution">
    <text evidence="1">The sequence shown here is derived from an EMBL/GenBank/DDBJ whole genome shotgun (WGS) entry which is preliminary data.</text>
</comment>
<proteinExistence type="predicted"/>
<dbReference type="NCBIfam" id="NF045597">
    <property type="entry name" value="TudS_rel_CD3072"/>
    <property type="match status" value="1"/>
</dbReference>